<dbReference type="HOGENOM" id="CLU_2355139_0_0_7"/>
<dbReference type="eggNOG" id="ENOG5031EC7">
    <property type="taxonomic scope" value="Bacteria"/>
</dbReference>
<organism evidence="1 2">
    <name type="scientific">Syntrophobacter fumaroxidans (strain DSM 10017 / MPOB)</name>
    <dbReference type="NCBI Taxonomy" id="335543"/>
    <lineage>
        <taxon>Bacteria</taxon>
        <taxon>Pseudomonadati</taxon>
        <taxon>Thermodesulfobacteriota</taxon>
        <taxon>Syntrophobacteria</taxon>
        <taxon>Syntrophobacterales</taxon>
        <taxon>Syntrophobacteraceae</taxon>
        <taxon>Syntrophobacter</taxon>
    </lineage>
</organism>
<name>A0LM64_SYNFM</name>
<keyword evidence="2" id="KW-1185">Reference proteome</keyword>
<evidence type="ECO:0000313" key="1">
    <source>
        <dbReference type="EMBL" id="ABK18516.1"/>
    </source>
</evidence>
<dbReference type="Proteomes" id="UP000001784">
    <property type="component" value="Chromosome"/>
</dbReference>
<protein>
    <submittedName>
        <fullName evidence="1">Conserved hypothetical cytosolic protein</fullName>
    </submittedName>
</protein>
<dbReference type="EMBL" id="CP000478">
    <property type="protein sequence ID" value="ABK18516.1"/>
    <property type="molecule type" value="Genomic_DNA"/>
</dbReference>
<accession>A0LM64</accession>
<dbReference type="RefSeq" id="WP_011699681.1">
    <property type="nucleotide sequence ID" value="NC_008554.1"/>
</dbReference>
<reference evidence="1 2" key="1">
    <citation type="submission" date="2006-10" db="EMBL/GenBank/DDBJ databases">
        <title>Complete sequence of Syntrophobacter fumaroxidans MPOB.</title>
        <authorList>
            <consortium name="US DOE Joint Genome Institute"/>
            <person name="Copeland A."/>
            <person name="Lucas S."/>
            <person name="Lapidus A."/>
            <person name="Barry K."/>
            <person name="Detter J.C."/>
            <person name="Glavina del Rio T."/>
            <person name="Hammon N."/>
            <person name="Israni S."/>
            <person name="Pitluck S."/>
            <person name="Goltsman E.G."/>
            <person name="Martinez M."/>
            <person name="Schmutz J."/>
            <person name="Larimer F."/>
            <person name="Land M."/>
            <person name="Hauser L."/>
            <person name="Kyrpides N."/>
            <person name="Kim E."/>
            <person name="Boone D.R."/>
            <person name="Brockman F."/>
            <person name="Culley D."/>
            <person name="Ferry J."/>
            <person name="Gunsalus R."/>
            <person name="McInerney M.J."/>
            <person name="Morrison M."/>
            <person name="Plugge C."/>
            <person name="Rohlin L."/>
            <person name="Scholten J."/>
            <person name="Sieber J."/>
            <person name="Stams A.J.M."/>
            <person name="Worm P."/>
            <person name="Henstra A.M."/>
            <person name="Richardson P."/>
        </authorList>
    </citation>
    <scope>NUCLEOTIDE SEQUENCE [LARGE SCALE GENOMIC DNA]</scope>
    <source>
        <strain evidence="2">DSM 10017 / MPOB</strain>
    </source>
</reference>
<dbReference type="KEGG" id="sfu:Sfum_2838"/>
<dbReference type="AlphaFoldDB" id="A0LM64"/>
<sequence>MKAAMIFTGSGPILVLTTFESLEDAGFIERLNARGIAKFIAHEVSVEKVKKQYGTRFSVILGDLSQSDDLRVMDIDGHHVFHSFAFDELGPAVYHPKH</sequence>
<evidence type="ECO:0000313" key="2">
    <source>
        <dbReference type="Proteomes" id="UP000001784"/>
    </source>
</evidence>
<dbReference type="OrthoDB" id="5420735at2"/>
<gene>
    <name evidence="1" type="ordered locus">Sfum_2838</name>
</gene>
<dbReference type="InParanoid" id="A0LM64"/>
<proteinExistence type="predicted"/>